<keyword evidence="8" id="KW-1185">Reference proteome</keyword>
<dbReference type="PANTHER" id="PTHR30627:SF1">
    <property type="entry name" value="PEPTIDOGLYCAN D,D-TRANSPEPTIDASE FTSI"/>
    <property type="match status" value="1"/>
</dbReference>
<evidence type="ECO:0000256" key="4">
    <source>
        <dbReference type="SAM" id="Phobius"/>
    </source>
</evidence>
<dbReference type="Proteomes" id="UP001595379">
    <property type="component" value="Unassembled WGS sequence"/>
</dbReference>
<evidence type="ECO:0000256" key="3">
    <source>
        <dbReference type="ARBA" id="ARBA00023136"/>
    </source>
</evidence>
<dbReference type="Gene3D" id="3.90.1310.10">
    <property type="entry name" value="Penicillin-binding protein 2a (Domain 2)"/>
    <property type="match status" value="1"/>
</dbReference>
<dbReference type="InterPro" id="IPR005311">
    <property type="entry name" value="PBP_dimer"/>
</dbReference>
<comment type="caution">
    <text evidence="7">The sequence shown here is derived from an EMBL/GenBank/DDBJ whole genome shotgun (WGS) entry which is preliminary data.</text>
</comment>
<dbReference type="Pfam" id="PF03717">
    <property type="entry name" value="PBP_dimer"/>
    <property type="match status" value="1"/>
</dbReference>
<keyword evidence="2" id="KW-0121">Carboxypeptidase</keyword>
<dbReference type="PANTHER" id="PTHR30627">
    <property type="entry name" value="PEPTIDOGLYCAN D,D-TRANSPEPTIDASE"/>
    <property type="match status" value="1"/>
</dbReference>
<dbReference type="InterPro" id="IPR001460">
    <property type="entry name" value="PCN-bd_Tpept"/>
</dbReference>
<sequence>MKKFWPFARRRVTAETQSAGLPPVVEAAPSDMARFLTLEDEETTALEGARRRLTMIGIALGFAFTILGGRAIMLAVAGEAGPAEPVVAADGPRGDLVDRNGNVLATTLETWSLFADPTQVWDAAETAEALATVLPELDVERVTRDLSTRRRFVWIQRNLTPRQRQAVFSLGMPGLDFRTEPRRVYPRGRLASHVVGFSDRDLIGIAGAERAFDGALEAGDGRPVALSIDMGVQYHVDEVLRASMQEFRALAAVGVVMDVRTGEVLSMVSLPDYDANRPAEARPDDRLNRATQAVYEMGSTFKAFTVALGLETGIARPGETFDASNPLRIGGHTIHDFHAQNRELTLSEIFTHSSNIGSSLIALEAGPEAQRDLLQRLRLLEAAPIELAETAAPILPRQWGPTETATISYGHGLAVSPLSVAAAFAAIANGGVYVQPTLQPVRPGETVAGEQVLDPEVAQHVLDLMREVVEDGTGRRAEVPGYRVAGKTGTAEKPDRGGYSRNRLISSFSAIFPYDDPQYVVLVMLDEPHGNASTYGYATAGYTAAPAAGDIIERIAPILGVERIDDPLERAALVRAALSPDPDLPAPRIQH</sequence>
<protein>
    <submittedName>
        <fullName evidence="7">Peptidoglycan D,D-transpeptidase FtsI family protein</fullName>
    </submittedName>
</protein>
<dbReference type="Gene3D" id="3.40.710.10">
    <property type="entry name" value="DD-peptidase/beta-lactamase superfamily"/>
    <property type="match status" value="1"/>
</dbReference>
<dbReference type="Pfam" id="PF00905">
    <property type="entry name" value="Transpeptidase"/>
    <property type="match status" value="1"/>
</dbReference>
<comment type="subcellular location">
    <subcellularLocation>
        <location evidence="1">Membrane</location>
    </subcellularLocation>
</comment>
<feature type="domain" description="Penicillin-binding protein transpeptidase" evidence="5">
    <location>
        <begin position="254"/>
        <end position="551"/>
    </location>
</feature>
<keyword evidence="3 4" id="KW-0472">Membrane</keyword>
<dbReference type="InterPro" id="IPR036138">
    <property type="entry name" value="PBP_dimer_sf"/>
</dbReference>
<organism evidence="7 8">
    <name type="scientific">Hyphobacterium vulgare</name>
    <dbReference type="NCBI Taxonomy" id="1736751"/>
    <lineage>
        <taxon>Bacteria</taxon>
        <taxon>Pseudomonadati</taxon>
        <taxon>Pseudomonadota</taxon>
        <taxon>Alphaproteobacteria</taxon>
        <taxon>Maricaulales</taxon>
        <taxon>Maricaulaceae</taxon>
        <taxon>Hyphobacterium</taxon>
    </lineage>
</organism>
<evidence type="ECO:0000259" key="6">
    <source>
        <dbReference type="Pfam" id="PF03717"/>
    </source>
</evidence>
<dbReference type="InterPro" id="IPR012338">
    <property type="entry name" value="Beta-lactam/transpept-like"/>
</dbReference>
<keyword evidence="2" id="KW-0645">Protease</keyword>
<keyword evidence="4" id="KW-1133">Transmembrane helix</keyword>
<gene>
    <name evidence="7" type="ORF">ACFOOR_12765</name>
</gene>
<reference evidence="8" key="1">
    <citation type="journal article" date="2019" name="Int. J. Syst. Evol. Microbiol.">
        <title>The Global Catalogue of Microorganisms (GCM) 10K type strain sequencing project: providing services to taxonomists for standard genome sequencing and annotation.</title>
        <authorList>
            <consortium name="The Broad Institute Genomics Platform"/>
            <consortium name="The Broad Institute Genome Sequencing Center for Infectious Disease"/>
            <person name="Wu L."/>
            <person name="Ma J."/>
        </authorList>
    </citation>
    <scope>NUCLEOTIDE SEQUENCE [LARGE SCALE GENOMIC DNA]</scope>
    <source>
        <strain evidence="8">KCTC 52487</strain>
    </source>
</reference>
<proteinExistence type="predicted"/>
<keyword evidence="4" id="KW-0812">Transmembrane</keyword>
<dbReference type="InterPro" id="IPR050515">
    <property type="entry name" value="Beta-lactam/transpept"/>
</dbReference>
<feature type="transmembrane region" description="Helical" evidence="4">
    <location>
        <begin position="53"/>
        <end position="77"/>
    </location>
</feature>
<evidence type="ECO:0000256" key="2">
    <source>
        <dbReference type="ARBA" id="ARBA00022645"/>
    </source>
</evidence>
<accession>A0ABV6ZZW3</accession>
<dbReference type="SUPFAM" id="SSF56519">
    <property type="entry name" value="Penicillin binding protein dimerisation domain"/>
    <property type="match status" value="1"/>
</dbReference>
<evidence type="ECO:0000259" key="5">
    <source>
        <dbReference type="Pfam" id="PF00905"/>
    </source>
</evidence>
<dbReference type="RefSeq" id="WP_343162968.1">
    <property type="nucleotide sequence ID" value="NZ_JBHRSV010000028.1"/>
</dbReference>
<dbReference type="Gene3D" id="3.30.450.330">
    <property type="match status" value="1"/>
</dbReference>
<feature type="domain" description="Penicillin-binding protein dimerisation" evidence="6">
    <location>
        <begin position="90"/>
        <end position="196"/>
    </location>
</feature>
<dbReference type="SUPFAM" id="SSF56601">
    <property type="entry name" value="beta-lactamase/transpeptidase-like"/>
    <property type="match status" value="1"/>
</dbReference>
<dbReference type="EMBL" id="JBHRSV010000028">
    <property type="protein sequence ID" value="MFC2926981.1"/>
    <property type="molecule type" value="Genomic_DNA"/>
</dbReference>
<evidence type="ECO:0000256" key="1">
    <source>
        <dbReference type="ARBA" id="ARBA00004370"/>
    </source>
</evidence>
<name>A0ABV6ZZW3_9PROT</name>
<keyword evidence="2" id="KW-0378">Hydrolase</keyword>
<evidence type="ECO:0000313" key="7">
    <source>
        <dbReference type="EMBL" id="MFC2926981.1"/>
    </source>
</evidence>
<evidence type="ECO:0000313" key="8">
    <source>
        <dbReference type="Proteomes" id="UP001595379"/>
    </source>
</evidence>